<evidence type="ECO:0000256" key="7">
    <source>
        <dbReference type="SAM" id="Phobius"/>
    </source>
</evidence>
<keyword evidence="6" id="KW-0349">Heme</keyword>
<keyword evidence="5 6" id="KW-0408">Iron</keyword>
<dbReference type="GO" id="GO:0004497">
    <property type="term" value="F:monooxygenase activity"/>
    <property type="evidence" value="ECO:0007669"/>
    <property type="project" value="InterPro"/>
</dbReference>
<evidence type="ECO:0000256" key="4">
    <source>
        <dbReference type="ARBA" id="ARBA00023002"/>
    </source>
</evidence>
<organism evidence="8 9">
    <name type="scientific">Cuscuta europaea</name>
    <name type="common">European dodder</name>
    <dbReference type="NCBI Taxonomy" id="41803"/>
    <lineage>
        <taxon>Eukaryota</taxon>
        <taxon>Viridiplantae</taxon>
        <taxon>Streptophyta</taxon>
        <taxon>Embryophyta</taxon>
        <taxon>Tracheophyta</taxon>
        <taxon>Spermatophyta</taxon>
        <taxon>Magnoliopsida</taxon>
        <taxon>eudicotyledons</taxon>
        <taxon>Gunneridae</taxon>
        <taxon>Pentapetalae</taxon>
        <taxon>asterids</taxon>
        <taxon>lamiids</taxon>
        <taxon>Solanales</taxon>
        <taxon>Convolvulaceae</taxon>
        <taxon>Cuscuteae</taxon>
        <taxon>Cuscuta</taxon>
        <taxon>Cuscuta subgen. Cuscuta</taxon>
    </lineage>
</organism>
<proteinExistence type="inferred from homology"/>
<dbReference type="InterPro" id="IPR001128">
    <property type="entry name" value="Cyt_P450"/>
</dbReference>
<dbReference type="GO" id="GO:0016705">
    <property type="term" value="F:oxidoreductase activity, acting on paired donors, with incorporation or reduction of molecular oxygen"/>
    <property type="evidence" value="ECO:0007669"/>
    <property type="project" value="InterPro"/>
</dbReference>
<evidence type="ECO:0000256" key="2">
    <source>
        <dbReference type="ARBA" id="ARBA00010617"/>
    </source>
</evidence>
<dbReference type="OrthoDB" id="1470350at2759"/>
<dbReference type="PANTHER" id="PTHR24296">
    <property type="entry name" value="CYTOCHROME P450"/>
    <property type="match status" value="1"/>
</dbReference>
<keyword evidence="9" id="KW-1185">Reference proteome</keyword>
<keyword evidence="7" id="KW-0472">Membrane</keyword>
<dbReference type="InterPro" id="IPR036396">
    <property type="entry name" value="Cyt_P450_sf"/>
</dbReference>
<accession>A0A9P1E1B9</accession>
<dbReference type="GO" id="GO:0020037">
    <property type="term" value="F:heme binding"/>
    <property type="evidence" value="ECO:0007669"/>
    <property type="project" value="InterPro"/>
</dbReference>
<comment type="similarity">
    <text evidence="2">Belongs to the cytochrome P450 family.</text>
</comment>
<dbReference type="Proteomes" id="UP001152484">
    <property type="component" value="Unassembled WGS sequence"/>
</dbReference>
<evidence type="ECO:0000313" key="9">
    <source>
        <dbReference type="Proteomes" id="UP001152484"/>
    </source>
</evidence>
<dbReference type="InterPro" id="IPR002401">
    <property type="entry name" value="Cyt_P450_E_grp-I"/>
</dbReference>
<dbReference type="PRINTS" id="PR00385">
    <property type="entry name" value="P450"/>
</dbReference>
<feature type="transmembrane region" description="Helical" evidence="7">
    <location>
        <begin position="7"/>
        <end position="25"/>
    </location>
</feature>
<keyword evidence="7" id="KW-1133">Transmembrane helix</keyword>
<comment type="caution">
    <text evidence="8">The sequence shown here is derived from an EMBL/GenBank/DDBJ whole genome shotgun (WGS) entry which is preliminary data.</text>
</comment>
<evidence type="ECO:0000256" key="6">
    <source>
        <dbReference type="PIRSR" id="PIRSR602401-1"/>
    </source>
</evidence>
<dbReference type="SUPFAM" id="SSF48264">
    <property type="entry name" value="Cytochrome P450"/>
    <property type="match status" value="1"/>
</dbReference>
<evidence type="ECO:0000256" key="1">
    <source>
        <dbReference type="ARBA" id="ARBA00001971"/>
    </source>
</evidence>
<gene>
    <name evidence="8" type="ORF">CEURO_LOCUS3797</name>
</gene>
<comment type="cofactor">
    <cofactor evidence="1 6">
        <name>heme</name>
        <dbReference type="ChEBI" id="CHEBI:30413"/>
    </cofactor>
</comment>
<keyword evidence="7" id="KW-0812">Transmembrane</keyword>
<dbReference type="EMBL" id="CAMAPE010000006">
    <property type="protein sequence ID" value="CAH9070843.1"/>
    <property type="molecule type" value="Genomic_DNA"/>
</dbReference>
<keyword evidence="4" id="KW-0560">Oxidoreductase</keyword>
<reference evidence="8" key="1">
    <citation type="submission" date="2022-07" db="EMBL/GenBank/DDBJ databases">
        <authorList>
            <person name="Macas J."/>
            <person name="Novak P."/>
            <person name="Neumann P."/>
        </authorList>
    </citation>
    <scope>NUCLEOTIDE SEQUENCE</scope>
</reference>
<evidence type="ECO:0000256" key="5">
    <source>
        <dbReference type="ARBA" id="ARBA00023004"/>
    </source>
</evidence>
<dbReference type="GO" id="GO:0005506">
    <property type="term" value="F:iron ion binding"/>
    <property type="evidence" value="ECO:0007669"/>
    <property type="project" value="InterPro"/>
</dbReference>
<sequence length="505" mass="57573">MQDIVEILCGWVFCIVVFYLLYIKAVPSKQGLPRSYPFAGHIFAMLKHRETILDWTADILRKSPTSTFSLRFPFGRERILTANPKNIQHIMKTRFKDYPKSRNFEASFQDLFGGSLFLADGENWKKQRMLYGAEFHSKTFLSFIETITHQELSDRMFPLLSDASAGDKILNMQDILRRFTFDVVARLGLGHDLAYLSPSYPEMEFGDAFDEAIEICWKRCLSPFMTAWKVRKLLDIGSEWRLRRAVGVLRRLIRKLIRERKEFGDDFLSRLMSKKISDETFLIDAGIAIVLGGVDTMVSAFTWLFWIIARHPAVEAKILQEIEDFDAGKIKDMAYIHATVAESMRLNPPVPLEGKQAREDDVWPDGTRVQKGMGIICHTYAVGRSAEVWGPDWPEFKPERWLKKESSGGGEPERWSFTARDAFTYPVFQAGPRICLGKDIAFIQLKMVAVSVLRRFRLVDVATATAADGGGAPLCESYISCRMTDGFPVRIVERSNFHKSGEAAA</sequence>
<dbReference type="PRINTS" id="PR00463">
    <property type="entry name" value="EP450I"/>
</dbReference>
<evidence type="ECO:0008006" key="10">
    <source>
        <dbReference type="Google" id="ProtNLM"/>
    </source>
</evidence>
<evidence type="ECO:0000313" key="8">
    <source>
        <dbReference type="EMBL" id="CAH9070843.1"/>
    </source>
</evidence>
<feature type="binding site" description="axial binding residue" evidence="6">
    <location>
        <position position="435"/>
    </location>
    <ligand>
        <name>heme</name>
        <dbReference type="ChEBI" id="CHEBI:30413"/>
    </ligand>
    <ligandPart>
        <name>Fe</name>
        <dbReference type="ChEBI" id="CHEBI:18248"/>
    </ligandPart>
</feature>
<dbReference type="Gene3D" id="1.10.630.10">
    <property type="entry name" value="Cytochrome P450"/>
    <property type="match status" value="1"/>
</dbReference>
<dbReference type="AlphaFoldDB" id="A0A9P1E1B9"/>
<protein>
    <recommendedName>
        <fullName evidence="10">Cytochrome P450</fullName>
    </recommendedName>
</protein>
<evidence type="ECO:0000256" key="3">
    <source>
        <dbReference type="ARBA" id="ARBA00022723"/>
    </source>
</evidence>
<keyword evidence="3 6" id="KW-0479">Metal-binding</keyword>
<name>A0A9P1E1B9_CUSEU</name>
<dbReference type="Pfam" id="PF00067">
    <property type="entry name" value="p450"/>
    <property type="match status" value="1"/>
</dbReference>